<dbReference type="GO" id="GO:0005739">
    <property type="term" value="C:mitochondrion"/>
    <property type="evidence" value="ECO:0007669"/>
    <property type="project" value="TreeGrafter"/>
</dbReference>
<evidence type="ECO:0000313" key="5">
    <source>
        <dbReference type="Proteomes" id="UP000002035"/>
    </source>
</evidence>
<proteinExistence type="predicted"/>
<dbReference type="InterPro" id="IPR003817">
    <property type="entry name" value="PS_Dcarbxylase"/>
</dbReference>
<reference evidence="5" key="1">
    <citation type="journal article" date="2012" name="MBio">
        <title>Comparative genome analysis of Trichophyton rubrum and related dermatophytes reveals candidate genes involved in infection.</title>
        <authorList>
            <person name="Martinez D.A."/>
            <person name="Oliver B.G."/>
            <person name="Graeser Y."/>
            <person name="Goldberg J.M."/>
            <person name="Li W."/>
            <person name="Martinez-Rossi N.M."/>
            <person name="Monod M."/>
            <person name="Shelest E."/>
            <person name="Barton R.C."/>
            <person name="Birch E."/>
            <person name="Brakhage A.A."/>
            <person name="Chen Z."/>
            <person name="Gurr S.J."/>
            <person name="Heiman D."/>
            <person name="Heitman J."/>
            <person name="Kosti I."/>
            <person name="Rossi A."/>
            <person name="Saif S."/>
            <person name="Samalova M."/>
            <person name="Saunders C.W."/>
            <person name="Shea T."/>
            <person name="Summerbell R.C."/>
            <person name="Xu J."/>
            <person name="Young S."/>
            <person name="Zeng Q."/>
            <person name="Birren B.W."/>
            <person name="Cuomo C.A."/>
            <person name="White T.C."/>
        </authorList>
    </citation>
    <scope>NUCLEOTIDE SEQUENCE [LARGE SCALE GENOMIC DNA]</scope>
    <source>
        <strain evidence="5">ATCC MYA-4605 / CBS 113480</strain>
    </source>
</reference>
<dbReference type="eggNOG" id="KOG2419">
    <property type="taxonomic scope" value="Eukaryota"/>
</dbReference>
<evidence type="ECO:0000259" key="3">
    <source>
        <dbReference type="Pfam" id="PF12588"/>
    </source>
</evidence>
<organism evidence="4 5">
    <name type="scientific">Arthroderma otae (strain ATCC MYA-4605 / CBS 113480)</name>
    <name type="common">Microsporum canis</name>
    <dbReference type="NCBI Taxonomy" id="554155"/>
    <lineage>
        <taxon>Eukaryota</taxon>
        <taxon>Fungi</taxon>
        <taxon>Dikarya</taxon>
        <taxon>Ascomycota</taxon>
        <taxon>Pezizomycotina</taxon>
        <taxon>Eurotiomycetes</taxon>
        <taxon>Eurotiomycetidae</taxon>
        <taxon>Onygenales</taxon>
        <taxon>Arthrodermataceae</taxon>
        <taxon>Microsporum</taxon>
    </lineage>
</organism>
<keyword evidence="1" id="KW-0210">Decarboxylase</keyword>
<feature type="domain" description="L-tryptophan decarboxylase PsiD-like" evidence="3">
    <location>
        <begin position="63"/>
        <end position="125"/>
    </location>
</feature>
<dbReference type="GO" id="GO:0006646">
    <property type="term" value="P:phosphatidylethanolamine biosynthetic process"/>
    <property type="evidence" value="ECO:0007669"/>
    <property type="project" value="TreeGrafter"/>
</dbReference>
<protein>
    <submittedName>
        <fullName evidence="4">Phosphatidylserine decarboxylase family protein</fullName>
    </submittedName>
</protein>
<keyword evidence="5" id="KW-1185">Reference proteome</keyword>
<dbReference type="VEuPathDB" id="FungiDB:MCYG_03659"/>
<sequence length="443" mass="50142">MGSITPSQVVPQPENQIEEKHKVVCDSEAHRPGMWLPEHFQTRDEYVRQVLQEANSSHQMLSPALRRFEDLIEKDSRIYMYFMQMFEEIPCQHPCWKEPTGGGRIGDYKHMLHVLNYIVTNAPSWSFPAFLDPDVNKCVKEVLNEWSSFLQSPSSTHVLDSGKTGWLSPEALKALTDAANIPGQAELSFEEVYICDSSAVHYGFKSWDDFFTRKIRDSARPVACPDNDNVIVHPCESSVYNIQRNVKLRDNFFAKGQPYSIQDILAHEPLTSYFAQGTVYQAFLSALAYHRWHSPVSGIVRRAFVQDGAYFSLPTFLGVGTLEDIPDRMIPAQGYLAAVAARAIIIIEADNREIGLVAFVAIDVEREESVAVRGKLGTKLFDKGEREEHPKIDNNGHRPLDKANTTNRIYPCLNPTFTDIICGSGYGKRSEVEPRVCRPTRSR</sequence>
<dbReference type="OrthoDB" id="5973539at2759"/>
<dbReference type="Pfam" id="PF02666">
    <property type="entry name" value="PS_Dcarbxylase"/>
    <property type="match status" value="1"/>
</dbReference>
<name>C5FJH9_ARTOC</name>
<dbReference type="PANTHER" id="PTHR10067:SF9">
    <property type="entry name" value="PHOSPHATIDYLSERINE DECARBOXYLASE FAMILY PROTEIN (AFU_ORTHOLOGUE AFUA_7G01730)"/>
    <property type="match status" value="1"/>
</dbReference>
<evidence type="ECO:0000256" key="1">
    <source>
        <dbReference type="ARBA" id="ARBA00022793"/>
    </source>
</evidence>
<dbReference type="GO" id="GO:0004609">
    <property type="term" value="F:phosphatidylserine decarboxylase activity"/>
    <property type="evidence" value="ECO:0007669"/>
    <property type="project" value="InterPro"/>
</dbReference>
<dbReference type="OMA" id="ANACESQ"/>
<evidence type="ECO:0000313" key="4">
    <source>
        <dbReference type="EMBL" id="EEQ30840.1"/>
    </source>
</evidence>
<dbReference type="Pfam" id="PF12588">
    <property type="entry name" value="PSDC"/>
    <property type="match status" value="2"/>
</dbReference>
<dbReference type="AlphaFoldDB" id="C5FJH9"/>
<dbReference type="PANTHER" id="PTHR10067">
    <property type="entry name" value="PHOSPHATIDYLSERINE DECARBOXYLASE"/>
    <property type="match status" value="1"/>
</dbReference>
<dbReference type="Proteomes" id="UP000002035">
    <property type="component" value="Unassembled WGS sequence"/>
</dbReference>
<accession>C5FJH9</accession>
<dbReference type="STRING" id="554155.C5FJH9"/>
<dbReference type="EMBL" id="DS995703">
    <property type="protein sequence ID" value="EEQ30840.1"/>
    <property type="molecule type" value="Genomic_DNA"/>
</dbReference>
<evidence type="ECO:0000256" key="2">
    <source>
        <dbReference type="ARBA" id="ARBA00023239"/>
    </source>
</evidence>
<dbReference type="HOGENOM" id="CLU_033450_1_0_1"/>
<dbReference type="RefSeq" id="XP_002848153.1">
    <property type="nucleotide sequence ID" value="XM_002848107.1"/>
</dbReference>
<dbReference type="GeneID" id="9229477"/>
<dbReference type="InterPro" id="IPR022237">
    <property type="entry name" value="PsiD-like"/>
</dbReference>
<feature type="domain" description="L-tryptophan decarboxylase PsiD-like" evidence="3">
    <location>
        <begin position="128"/>
        <end position="174"/>
    </location>
</feature>
<gene>
    <name evidence="4" type="ORF">MCYG_03659</name>
</gene>
<keyword evidence="2" id="KW-0456">Lyase</keyword>